<protein>
    <submittedName>
        <fullName evidence="1">Uncharacterized protein</fullName>
    </submittedName>
</protein>
<evidence type="ECO:0000313" key="2">
    <source>
        <dbReference type="Proteomes" id="UP000244336"/>
    </source>
</evidence>
<accession>A0A2T7EQD8</accession>
<dbReference type="AlphaFoldDB" id="A0A2T7EQD8"/>
<reference evidence="1 2" key="1">
    <citation type="submission" date="2018-04" db="EMBL/GenBank/DDBJ databases">
        <title>WGS assembly of Panicum hallii var. hallii HAL2.</title>
        <authorList>
            <person name="Lovell J."/>
            <person name="Jenkins J."/>
            <person name="Lowry D."/>
            <person name="Mamidi S."/>
            <person name="Sreedasyam A."/>
            <person name="Weng X."/>
            <person name="Barry K."/>
            <person name="Bonette J."/>
            <person name="Campitelli B."/>
            <person name="Daum C."/>
            <person name="Gordon S."/>
            <person name="Gould B."/>
            <person name="Lipzen A."/>
            <person name="MacQueen A."/>
            <person name="Palacio-Mejia J."/>
            <person name="Plott C."/>
            <person name="Shakirov E."/>
            <person name="Shu S."/>
            <person name="Yoshinaga Y."/>
            <person name="Zane M."/>
            <person name="Rokhsar D."/>
            <person name="Grimwood J."/>
            <person name="Schmutz J."/>
            <person name="Juenger T."/>
        </authorList>
    </citation>
    <scope>NUCLEOTIDE SEQUENCE [LARGE SCALE GENOMIC DNA]</scope>
    <source>
        <strain evidence="2">cv. HAL2</strain>
    </source>
</reference>
<dbReference type="EMBL" id="CM009750">
    <property type="protein sequence ID" value="PUZ70042.1"/>
    <property type="molecule type" value="Genomic_DNA"/>
</dbReference>
<dbReference type="Gramene" id="PUZ70042">
    <property type="protein sequence ID" value="PUZ70042"/>
    <property type="gene ID" value="GQ55_2G191400"/>
</dbReference>
<proteinExistence type="predicted"/>
<organism evidence="1 2">
    <name type="scientific">Panicum hallii var. hallii</name>
    <dbReference type="NCBI Taxonomy" id="1504633"/>
    <lineage>
        <taxon>Eukaryota</taxon>
        <taxon>Viridiplantae</taxon>
        <taxon>Streptophyta</taxon>
        <taxon>Embryophyta</taxon>
        <taxon>Tracheophyta</taxon>
        <taxon>Spermatophyta</taxon>
        <taxon>Magnoliopsida</taxon>
        <taxon>Liliopsida</taxon>
        <taxon>Poales</taxon>
        <taxon>Poaceae</taxon>
        <taxon>PACMAD clade</taxon>
        <taxon>Panicoideae</taxon>
        <taxon>Panicodae</taxon>
        <taxon>Paniceae</taxon>
        <taxon>Panicinae</taxon>
        <taxon>Panicum</taxon>
        <taxon>Panicum sect. Panicum</taxon>
    </lineage>
</organism>
<keyword evidence="2" id="KW-1185">Reference proteome</keyword>
<dbReference type="Proteomes" id="UP000244336">
    <property type="component" value="Chromosome 2"/>
</dbReference>
<evidence type="ECO:0000313" key="1">
    <source>
        <dbReference type="EMBL" id="PUZ70042.1"/>
    </source>
</evidence>
<name>A0A2T7EQD8_9POAL</name>
<sequence>MENLEDSEHHGTEDVIYESDEVYVVLDTFAGETQVPDSLSAADVVTVAVAESEVDVAHALMLLAKTKVNTFQADKFQADKEARYVANLMIPLLVPCLYREDDEDVKDAATDLHWISHGYGHGFGAPEVADEE</sequence>
<gene>
    <name evidence="1" type="ORF">GQ55_2G191400</name>
</gene>
<dbReference type="OrthoDB" id="695687at2759"/>